<name>A0A942UTM2_9FIRM</name>
<dbReference type="PANTHER" id="PTHR43080:SF26">
    <property type="entry name" value="REGULATORY PROTEIN"/>
    <property type="match status" value="1"/>
</dbReference>
<keyword evidence="1 2" id="KW-0129">CBS domain</keyword>
<evidence type="ECO:0000259" key="3">
    <source>
        <dbReference type="PROSITE" id="PS51371"/>
    </source>
</evidence>
<accession>A0A942UTM2</accession>
<organism evidence="4 5">
    <name type="scientific">Anaeromonas frigoriresistens</name>
    <dbReference type="NCBI Taxonomy" id="2683708"/>
    <lineage>
        <taxon>Bacteria</taxon>
        <taxon>Bacillati</taxon>
        <taxon>Bacillota</taxon>
        <taxon>Tissierellia</taxon>
        <taxon>Tissierellales</taxon>
        <taxon>Thermohalobacteraceae</taxon>
        <taxon>Anaeromonas</taxon>
    </lineage>
</organism>
<dbReference type="PROSITE" id="PS51371">
    <property type="entry name" value="CBS"/>
    <property type="match status" value="1"/>
</dbReference>
<evidence type="ECO:0000256" key="2">
    <source>
        <dbReference type="PROSITE-ProRule" id="PRU00703"/>
    </source>
</evidence>
<evidence type="ECO:0000313" key="5">
    <source>
        <dbReference type="Proteomes" id="UP000724672"/>
    </source>
</evidence>
<reference evidence="4" key="1">
    <citation type="submission" date="2019-12" db="EMBL/GenBank/DDBJ databases">
        <title>Clostridiaceae gen. nov. sp. nov., isolated from sediment in Xinjiang, China.</title>
        <authorList>
            <person name="Zhang R."/>
        </authorList>
    </citation>
    <scope>NUCLEOTIDE SEQUENCE</scope>
    <source>
        <strain evidence="4">D2Q-11</strain>
    </source>
</reference>
<keyword evidence="5" id="KW-1185">Reference proteome</keyword>
<dbReference type="CDD" id="cd09834">
    <property type="entry name" value="CBS_pair_bac"/>
    <property type="match status" value="1"/>
</dbReference>
<dbReference type="PANTHER" id="PTHR43080">
    <property type="entry name" value="CBS DOMAIN-CONTAINING PROTEIN CBSX3, MITOCHONDRIAL"/>
    <property type="match status" value="1"/>
</dbReference>
<dbReference type="Proteomes" id="UP000724672">
    <property type="component" value="Unassembled WGS sequence"/>
</dbReference>
<comment type="caution">
    <text evidence="4">The sequence shown here is derived from an EMBL/GenBank/DDBJ whole genome shotgun (WGS) entry which is preliminary data.</text>
</comment>
<dbReference type="SUPFAM" id="SSF54631">
    <property type="entry name" value="CBS-domain pair"/>
    <property type="match status" value="1"/>
</dbReference>
<dbReference type="AlphaFoldDB" id="A0A942UTM2"/>
<dbReference type="InterPro" id="IPR000644">
    <property type="entry name" value="CBS_dom"/>
</dbReference>
<dbReference type="Gene3D" id="3.10.580.10">
    <property type="entry name" value="CBS-domain"/>
    <property type="match status" value="1"/>
</dbReference>
<protein>
    <submittedName>
        <fullName evidence="4">CBS domain-containing protein</fullName>
    </submittedName>
</protein>
<dbReference type="InterPro" id="IPR046342">
    <property type="entry name" value="CBS_dom_sf"/>
</dbReference>
<dbReference type="InterPro" id="IPR051257">
    <property type="entry name" value="Diverse_CBS-Domain"/>
</dbReference>
<evidence type="ECO:0000313" key="4">
    <source>
        <dbReference type="EMBL" id="MBS4538348.1"/>
    </source>
</evidence>
<proteinExistence type="predicted"/>
<dbReference type="RefSeq" id="WP_203366273.1">
    <property type="nucleotide sequence ID" value="NZ_WSFT01000031.1"/>
</dbReference>
<gene>
    <name evidence="4" type="ORF">GOQ27_07720</name>
</gene>
<evidence type="ECO:0000256" key="1">
    <source>
        <dbReference type="ARBA" id="ARBA00023122"/>
    </source>
</evidence>
<feature type="domain" description="CBS" evidence="3">
    <location>
        <begin position="7"/>
        <end position="65"/>
    </location>
</feature>
<sequence length="130" mass="15228">MHVAFFLTPKEEIVWLESDFTVRQTMEKMEYHRYSAIPIIDDNGKYIGTITEGDLLWKLKKSMDITFKETSNLLLKDVERHRDHKSISINSQIEELKALAINQSFIPVVDDQGIFIGIIKRSTILQHFFK</sequence>
<dbReference type="SMART" id="SM00116">
    <property type="entry name" value="CBS"/>
    <property type="match status" value="2"/>
</dbReference>
<dbReference type="EMBL" id="WSFT01000031">
    <property type="protein sequence ID" value="MBS4538348.1"/>
    <property type="molecule type" value="Genomic_DNA"/>
</dbReference>
<dbReference type="Pfam" id="PF00571">
    <property type="entry name" value="CBS"/>
    <property type="match status" value="2"/>
</dbReference>